<dbReference type="SMART" id="SM00343">
    <property type="entry name" value="ZnF_C2HC"/>
    <property type="match status" value="2"/>
</dbReference>
<dbReference type="Pfam" id="PF00098">
    <property type="entry name" value="zf-CCHC"/>
    <property type="match status" value="1"/>
</dbReference>
<keyword evidence="1" id="KW-0863">Zinc-finger</keyword>
<dbReference type="PROSITE" id="PS50158">
    <property type="entry name" value="ZF_CCHC"/>
    <property type="match status" value="1"/>
</dbReference>
<keyword evidence="1" id="KW-0862">Zinc</keyword>
<evidence type="ECO:0000259" key="3">
    <source>
        <dbReference type="PROSITE" id="PS50158"/>
    </source>
</evidence>
<dbReference type="Gene3D" id="4.10.60.10">
    <property type="entry name" value="Zinc finger, CCHC-type"/>
    <property type="match status" value="1"/>
</dbReference>
<feature type="domain" description="CCHC-type" evidence="3">
    <location>
        <begin position="218"/>
        <end position="231"/>
    </location>
</feature>
<protein>
    <recommendedName>
        <fullName evidence="3">CCHC-type domain-containing protein</fullName>
    </recommendedName>
</protein>
<dbReference type="GO" id="GO:0004190">
    <property type="term" value="F:aspartic-type endopeptidase activity"/>
    <property type="evidence" value="ECO:0007669"/>
    <property type="project" value="InterPro"/>
</dbReference>
<dbReference type="GO" id="GO:0006508">
    <property type="term" value="P:proteolysis"/>
    <property type="evidence" value="ECO:0007669"/>
    <property type="project" value="InterPro"/>
</dbReference>
<evidence type="ECO:0000256" key="1">
    <source>
        <dbReference type="PROSITE-ProRule" id="PRU00047"/>
    </source>
</evidence>
<keyword evidence="5" id="KW-1185">Reference proteome</keyword>
<evidence type="ECO:0000256" key="2">
    <source>
        <dbReference type="SAM" id="MobiDB-lite"/>
    </source>
</evidence>
<dbReference type="InterPro" id="IPR036875">
    <property type="entry name" value="Znf_CCHC_sf"/>
</dbReference>
<dbReference type="PROSITE" id="PS00141">
    <property type="entry name" value="ASP_PROTEASE"/>
    <property type="match status" value="1"/>
</dbReference>
<accession>A0A8W8MQN7</accession>
<feature type="compositionally biased region" description="Basic and acidic residues" evidence="2">
    <location>
        <begin position="479"/>
        <end position="489"/>
    </location>
</feature>
<dbReference type="SUPFAM" id="SSF57756">
    <property type="entry name" value="Retrovirus zinc finger-like domains"/>
    <property type="match status" value="1"/>
</dbReference>
<dbReference type="GO" id="GO:0008270">
    <property type="term" value="F:zinc ion binding"/>
    <property type="evidence" value="ECO:0007669"/>
    <property type="project" value="UniProtKB-KW"/>
</dbReference>
<dbReference type="InterPro" id="IPR001878">
    <property type="entry name" value="Znf_CCHC"/>
</dbReference>
<sequence length="507" mass="57805">MASLIELNGVQKFDPNAEPSQLNQSWKRWHRSFELFAVGKGVSNPEQRKALLLHCAGPEVQDIYYTLNEVRAEQEDSVYTVAVKTLNKHFENKVNVPYERYVFRKITQIDKETVEQFITKLRQQAVYCDFANQDEQIRDQVIEKCRSHKIRAKLLEKGKDLTLEQLRTIAATFEMTEAQARHMDTELVASINKIHGRGPKTEKPRRTGRFENRKYGNKCFRCGREGHLARDPLCPAKDKECRKCGNVGHFMSCCLTKPKQGKRMAQKSQRGGQIHTVESESDSDVFAFILKTSDKSSDKVTVSLGGHPVEFVIDSGASANIIDKELTTGVSPAELMFRRKLRTTLPQVENLQENVFDEEMRDKDVYSKYRNKLYVDEKRGAVDCDLEPGDSVLLKKAVKDKMDTPYHAEPYTLVQKTGNSCVVESPEGVTLKRNSEFVKKYQEPGTSESDVSDIPETYSEPIIVSTDTGDEGQPSVREPIARKPTEPVLRRSTRVKTVPQRFKDFKI</sequence>
<feature type="region of interest" description="Disordered" evidence="2">
    <location>
        <begin position="462"/>
        <end position="495"/>
    </location>
</feature>
<dbReference type="PANTHER" id="PTHR33198:SF20">
    <property type="entry name" value="RETROTRANSPOSON GAG DOMAIN-CONTAINING PROTEIN"/>
    <property type="match status" value="1"/>
</dbReference>
<keyword evidence="1" id="KW-0479">Metal-binding</keyword>
<reference evidence="4" key="1">
    <citation type="submission" date="2022-08" db="UniProtKB">
        <authorList>
            <consortium name="EnsemblMetazoa"/>
        </authorList>
    </citation>
    <scope>IDENTIFICATION</scope>
    <source>
        <strain evidence="4">05x7-T-G4-1.051#20</strain>
    </source>
</reference>
<dbReference type="EnsemblMetazoa" id="G33837.1">
    <property type="protein sequence ID" value="G33837.1:cds"/>
    <property type="gene ID" value="G33837"/>
</dbReference>
<evidence type="ECO:0000313" key="5">
    <source>
        <dbReference type="Proteomes" id="UP000005408"/>
    </source>
</evidence>
<dbReference type="PANTHER" id="PTHR33198">
    <property type="entry name" value="ANK_REP_REGION DOMAIN-CONTAINING PROTEIN-RELATED"/>
    <property type="match status" value="1"/>
</dbReference>
<proteinExistence type="predicted"/>
<name>A0A8W8MQN7_MAGGI</name>
<dbReference type="GO" id="GO:0003676">
    <property type="term" value="F:nucleic acid binding"/>
    <property type="evidence" value="ECO:0007669"/>
    <property type="project" value="InterPro"/>
</dbReference>
<dbReference type="AlphaFoldDB" id="A0A8W8MQN7"/>
<organism evidence="4 5">
    <name type="scientific">Magallana gigas</name>
    <name type="common">Pacific oyster</name>
    <name type="synonym">Crassostrea gigas</name>
    <dbReference type="NCBI Taxonomy" id="29159"/>
    <lineage>
        <taxon>Eukaryota</taxon>
        <taxon>Metazoa</taxon>
        <taxon>Spiralia</taxon>
        <taxon>Lophotrochozoa</taxon>
        <taxon>Mollusca</taxon>
        <taxon>Bivalvia</taxon>
        <taxon>Autobranchia</taxon>
        <taxon>Pteriomorphia</taxon>
        <taxon>Ostreida</taxon>
        <taxon>Ostreoidea</taxon>
        <taxon>Ostreidae</taxon>
        <taxon>Magallana</taxon>
    </lineage>
</organism>
<dbReference type="Proteomes" id="UP000005408">
    <property type="component" value="Unassembled WGS sequence"/>
</dbReference>
<evidence type="ECO:0000313" key="4">
    <source>
        <dbReference type="EnsemblMetazoa" id="G33837.1:cds"/>
    </source>
</evidence>
<dbReference type="InterPro" id="IPR001969">
    <property type="entry name" value="Aspartic_peptidase_AS"/>
</dbReference>